<keyword evidence="7" id="KW-1133">Transmembrane helix</keyword>
<dbReference type="Gene3D" id="3.40.50.2300">
    <property type="match status" value="2"/>
</dbReference>
<keyword evidence="5 7" id="KW-0472">Membrane</keyword>
<evidence type="ECO:0000313" key="9">
    <source>
        <dbReference type="EMBL" id="OKL37359.1"/>
    </source>
</evidence>
<evidence type="ECO:0000256" key="4">
    <source>
        <dbReference type="ARBA" id="ARBA00022729"/>
    </source>
</evidence>
<keyword evidence="3" id="KW-1003">Cell membrane</keyword>
<comment type="similarity">
    <text evidence="2">Belongs to the BMP lipoprotein family.</text>
</comment>
<comment type="subcellular location">
    <subcellularLocation>
        <location evidence="1">Cell membrane</location>
        <topology evidence="1">Lipid-anchor</topology>
    </subcellularLocation>
</comment>
<evidence type="ECO:0000313" key="10">
    <source>
        <dbReference type="Proteomes" id="UP000186524"/>
    </source>
</evidence>
<keyword evidence="6" id="KW-0449">Lipoprotein</keyword>
<dbReference type="InterPro" id="IPR050957">
    <property type="entry name" value="BMP_lipoprotein"/>
</dbReference>
<accession>A0A1Q5P506</accession>
<dbReference type="InterPro" id="IPR003760">
    <property type="entry name" value="PnrA-like"/>
</dbReference>
<dbReference type="OrthoDB" id="2556857at2"/>
<gene>
    <name evidence="9" type="ORF">BLL40_07245</name>
</gene>
<feature type="transmembrane region" description="Helical" evidence="7">
    <location>
        <begin position="9"/>
        <end position="27"/>
    </location>
</feature>
<feature type="domain" description="ABC transporter substrate-binding protein PnrA-like" evidence="8">
    <location>
        <begin position="44"/>
        <end position="328"/>
    </location>
</feature>
<comment type="caution">
    <text evidence="9">The sequence shown here is derived from an EMBL/GenBank/DDBJ whole genome shotgun (WGS) entry which is preliminary data.</text>
</comment>
<name>A0A1Q5P506_9BACI</name>
<dbReference type="STRING" id="1714354.BLL40_07245"/>
<evidence type="ECO:0000256" key="1">
    <source>
        <dbReference type="ARBA" id="ARBA00004193"/>
    </source>
</evidence>
<keyword evidence="10" id="KW-1185">Reference proteome</keyword>
<protein>
    <submittedName>
        <fullName evidence="9">BMP family ABC transporter substrate-binding protein</fullName>
    </submittedName>
</protein>
<dbReference type="PANTHER" id="PTHR34296">
    <property type="entry name" value="TRANSCRIPTIONAL ACTIVATOR PROTEIN MED"/>
    <property type="match status" value="1"/>
</dbReference>
<dbReference type="AlphaFoldDB" id="A0A1Q5P506"/>
<keyword evidence="7" id="KW-0812">Transmembrane</keyword>
<dbReference type="Proteomes" id="UP000186524">
    <property type="component" value="Unassembled WGS sequence"/>
</dbReference>
<dbReference type="SUPFAM" id="SSF53822">
    <property type="entry name" value="Periplasmic binding protein-like I"/>
    <property type="match status" value="1"/>
</dbReference>
<organism evidence="9 10">
    <name type="scientific">Domibacillus mangrovi</name>
    <dbReference type="NCBI Taxonomy" id="1714354"/>
    <lineage>
        <taxon>Bacteria</taxon>
        <taxon>Bacillati</taxon>
        <taxon>Bacillota</taxon>
        <taxon>Bacilli</taxon>
        <taxon>Bacillales</taxon>
        <taxon>Bacillaceae</taxon>
        <taxon>Domibacillus</taxon>
    </lineage>
</organism>
<dbReference type="InterPro" id="IPR028082">
    <property type="entry name" value="Peripla_BP_I"/>
</dbReference>
<dbReference type="PANTHER" id="PTHR34296:SF2">
    <property type="entry name" value="ABC TRANSPORTER GUANOSINE-BINDING PROTEIN NUPN"/>
    <property type="match status" value="1"/>
</dbReference>
<proteinExistence type="inferred from homology"/>
<dbReference type="EMBL" id="MRWQ01000005">
    <property type="protein sequence ID" value="OKL37359.1"/>
    <property type="molecule type" value="Genomic_DNA"/>
</dbReference>
<evidence type="ECO:0000256" key="3">
    <source>
        <dbReference type="ARBA" id="ARBA00022475"/>
    </source>
</evidence>
<sequence length="332" mass="37464">MPQSNQSKLLLWTTIIVILTFLSIILFKTEMILDNTTTNNQIEKTKITIITSDVIEDQSWGSLAYKGKMKIEEQFPISAELFSEIKTEEQMKNTITKAVAEDSKVIIGHGREFSNYFTKISTSYPDIHFVTIHGTAQHPNQTVYTFDQNKIEYTAALAAGMKTKSNKIGLIDAYEARKRLPGFEQGLKQYKPEAVLYYSVVNSRDDGEKAVELMKEMIDQGVDVIFTKGNGYNRDVIDYAKKKNIFVIGYLDDQSYMGEEHVLTSVVNDVPQAYIAVMKDFYSEGGISQGKVVLNEKDGVYNLAPLGPMYTEEEKQYIRSEIDKLNGEDGAG</sequence>
<evidence type="ECO:0000256" key="6">
    <source>
        <dbReference type="ARBA" id="ARBA00023288"/>
    </source>
</evidence>
<dbReference type="RefSeq" id="WP_073711231.1">
    <property type="nucleotide sequence ID" value="NZ_MRWQ01000005.1"/>
</dbReference>
<evidence type="ECO:0000256" key="5">
    <source>
        <dbReference type="ARBA" id="ARBA00023136"/>
    </source>
</evidence>
<keyword evidence="4" id="KW-0732">Signal</keyword>
<evidence type="ECO:0000256" key="7">
    <source>
        <dbReference type="SAM" id="Phobius"/>
    </source>
</evidence>
<reference evidence="9 10" key="1">
    <citation type="submission" date="2016-12" db="EMBL/GenBank/DDBJ databases">
        <title>Domibacillus sp. SAOS 44 whole genome sequencing.</title>
        <authorList>
            <person name="Verma A."/>
            <person name="Krishnamurthi S."/>
        </authorList>
    </citation>
    <scope>NUCLEOTIDE SEQUENCE [LARGE SCALE GENOMIC DNA]</scope>
    <source>
        <strain evidence="9 10">SAOS 44</strain>
    </source>
</reference>
<dbReference type="Pfam" id="PF02608">
    <property type="entry name" value="Bmp"/>
    <property type="match status" value="1"/>
</dbReference>
<evidence type="ECO:0000256" key="2">
    <source>
        <dbReference type="ARBA" id="ARBA00008610"/>
    </source>
</evidence>
<evidence type="ECO:0000259" key="8">
    <source>
        <dbReference type="Pfam" id="PF02608"/>
    </source>
</evidence>
<dbReference type="GO" id="GO:0005886">
    <property type="term" value="C:plasma membrane"/>
    <property type="evidence" value="ECO:0007669"/>
    <property type="project" value="UniProtKB-SubCell"/>
</dbReference>